<reference evidence="1" key="1">
    <citation type="submission" date="2022-02" db="EMBL/GenBank/DDBJ databases">
        <title>Plant Genome Project.</title>
        <authorList>
            <person name="Zhang R.-G."/>
        </authorList>
    </citation>
    <scope>NUCLEOTIDE SEQUENCE</scope>
    <source>
        <strain evidence="1">AT1</strain>
    </source>
</reference>
<evidence type="ECO:0000313" key="1">
    <source>
        <dbReference type="EMBL" id="KAI8559210.1"/>
    </source>
</evidence>
<name>A0ACC0P154_RHOML</name>
<comment type="caution">
    <text evidence="1">The sequence shown here is derived from an EMBL/GenBank/DDBJ whole genome shotgun (WGS) entry which is preliminary data.</text>
</comment>
<protein>
    <submittedName>
        <fullName evidence="1">Uncharacterized protein</fullName>
    </submittedName>
</protein>
<dbReference type="Proteomes" id="UP001062846">
    <property type="component" value="Chromosome 4"/>
</dbReference>
<proteinExistence type="predicted"/>
<organism evidence="1 2">
    <name type="scientific">Rhododendron molle</name>
    <name type="common">Chinese azalea</name>
    <name type="synonym">Azalea mollis</name>
    <dbReference type="NCBI Taxonomy" id="49168"/>
    <lineage>
        <taxon>Eukaryota</taxon>
        <taxon>Viridiplantae</taxon>
        <taxon>Streptophyta</taxon>
        <taxon>Embryophyta</taxon>
        <taxon>Tracheophyta</taxon>
        <taxon>Spermatophyta</taxon>
        <taxon>Magnoliopsida</taxon>
        <taxon>eudicotyledons</taxon>
        <taxon>Gunneridae</taxon>
        <taxon>Pentapetalae</taxon>
        <taxon>asterids</taxon>
        <taxon>Ericales</taxon>
        <taxon>Ericaceae</taxon>
        <taxon>Ericoideae</taxon>
        <taxon>Rhodoreae</taxon>
        <taxon>Rhododendron</taxon>
    </lineage>
</organism>
<evidence type="ECO:0000313" key="2">
    <source>
        <dbReference type="Proteomes" id="UP001062846"/>
    </source>
</evidence>
<accession>A0ACC0P154</accession>
<sequence length="55" mass="6337">MTLTPCSKLQRRYVIWLVCITNWLCIVGTCFTDKNENVTQISCDNVLSSYLSQAY</sequence>
<keyword evidence="2" id="KW-1185">Reference proteome</keyword>
<gene>
    <name evidence="1" type="ORF">RHMOL_Rhmol04G0155400</name>
</gene>
<dbReference type="EMBL" id="CM046391">
    <property type="protein sequence ID" value="KAI8559210.1"/>
    <property type="molecule type" value="Genomic_DNA"/>
</dbReference>